<keyword evidence="7 8" id="KW-0472">Membrane</keyword>
<feature type="domain" description="Glycosyltransferase RgtA/B/C/D-like" evidence="9">
    <location>
        <begin position="94"/>
        <end position="233"/>
    </location>
</feature>
<dbReference type="EC" id="2.4.-.-" evidence="10"/>
<evidence type="ECO:0000313" key="10">
    <source>
        <dbReference type="EMBL" id="XBH02984.1"/>
    </source>
</evidence>
<feature type="transmembrane region" description="Helical" evidence="8">
    <location>
        <begin position="92"/>
        <end position="117"/>
    </location>
</feature>
<evidence type="ECO:0000256" key="7">
    <source>
        <dbReference type="ARBA" id="ARBA00023136"/>
    </source>
</evidence>
<evidence type="ECO:0000256" key="8">
    <source>
        <dbReference type="SAM" id="Phobius"/>
    </source>
</evidence>
<evidence type="ECO:0000256" key="6">
    <source>
        <dbReference type="ARBA" id="ARBA00022989"/>
    </source>
</evidence>
<dbReference type="InterPro" id="IPR038731">
    <property type="entry name" value="RgtA/B/C-like"/>
</dbReference>
<name>A0AAU7CCL1_9BACT</name>
<evidence type="ECO:0000259" key="9">
    <source>
        <dbReference type="Pfam" id="PF13231"/>
    </source>
</evidence>
<evidence type="ECO:0000256" key="1">
    <source>
        <dbReference type="ARBA" id="ARBA00004651"/>
    </source>
</evidence>
<dbReference type="GO" id="GO:0016763">
    <property type="term" value="F:pentosyltransferase activity"/>
    <property type="evidence" value="ECO:0007669"/>
    <property type="project" value="TreeGrafter"/>
</dbReference>
<dbReference type="AlphaFoldDB" id="A0AAU7CCL1"/>
<feature type="transmembrane region" description="Helical" evidence="8">
    <location>
        <begin position="216"/>
        <end position="236"/>
    </location>
</feature>
<evidence type="ECO:0000256" key="4">
    <source>
        <dbReference type="ARBA" id="ARBA00022679"/>
    </source>
</evidence>
<keyword evidence="3 10" id="KW-0328">Glycosyltransferase</keyword>
<gene>
    <name evidence="10" type="ORF">V5E97_32465</name>
</gene>
<keyword evidence="2" id="KW-1003">Cell membrane</keyword>
<evidence type="ECO:0000256" key="5">
    <source>
        <dbReference type="ARBA" id="ARBA00022692"/>
    </source>
</evidence>
<proteinExistence type="predicted"/>
<dbReference type="PANTHER" id="PTHR33908">
    <property type="entry name" value="MANNOSYLTRANSFERASE YKCB-RELATED"/>
    <property type="match status" value="1"/>
</dbReference>
<feature type="transmembrane region" description="Helical" evidence="8">
    <location>
        <begin position="365"/>
        <end position="389"/>
    </location>
</feature>
<keyword evidence="5 8" id="KW-0812">Transmembrane</keyword>
<dbReference type="PANTHER" id="PTHR33908:SF11">
    <property type="entry name" value="MEMBRANE PROTEIN"/>
    <property type="match status" value="1"/>
</dbReference>
<feature type="transmembrane region" description="Helical" evidence="8">
    <location>
        <begin position="180"/>
        <end position="204"/>
    </location>
</feature>
<evidence type="ECO:0000256" key="3">
    <source>
        <dbReference type="ARBA" id="ARBA00022676"/>
    </source>
</evidence>
<reference evidence="10" key="1">
    <citation type="submission" date="2024-05" db="EMBL/GenBank/DDBJ databases">
        <title>Planctomycetes of the genus Singulisphaera possess chitinolytic capabilities.</title>
        <authorList>
            <person name="Ivanova A."/>
        </authorList>
    </citation>
    <scope>NUCLEOTIDE SEQUENCE</scope>
    <source>
        <strain evidence="10">Ch08T</strain>
    </source>
</reference>
<feature type="transmembrane region" description="Helical" evidence="8">
    <location>
        <begin position="306"/>
        <end position="327"/>
    </location>
</feature>
<accession>A0AAU7CCL1</accession>
<keyword evidence="4 10" id="KW-0808">Transferase</keyword>
<feature type="transmembrane region" description="Helical" evidence="8">
    <location>
        <begin position="275"/>
        <end position="294"/>
    </location>
</feature>
<protein>
    <submittedName>
        <fullName evidence="10">Glycosyltransferase family 39 protein</fullName>
        <ecNumber evidence="10">2.4.-.-</ecNumber>
    </submittedName>
</protein>
<feature type="transmembrane region" description="Helical" evidence="8">
    <location>
        <begin position="333"/>
        <end position="353"/>
    </location>
</feature>
<keyword evidence="6 8" id="KW-1133">Transmembrane helix</keyword>
<dbReference type="GO" id="GO:0005886">
    <property type="term" value="C:plasma membrane"/>
    <property type="evidence" value="ECO:0007669"/>
    <property type="project" value="UniProtKB-SubCell"/>
</dbReference>
<sequence>MVAAVGAALAVVLTLGDPGVTIDEPLDVRPGRTYVASLQANGWRFFSPRVVDAVFRDNAEHPPLGRWLLGIASTLGAPLEIVLMGGPDPIGLYLHAARLAPALAFALLVGLVVHSAGRRYGRVAGLAAGFALVMMPRVFAHAHLGALDTFICLFWVNALLRAERSLEHPRAPLAMAGAGLGFGLALLTKIHAWFLPPILLVWALSRIKLTRALGLLMIWGGSGLALFVLGWPWLWYDSFDRIRAYWGTGVERASLRVLYFGQVYLDRDVPWHYPWFYFAVTVPIGLHAFGLLGLAHGWRHRRIDPFPLLLAGSISFFLLLFSTRIPVYDGERLFLLVFPLWAILIGRAFSLAWHRRSAHQAWCRVFLGLVLLAQGFGVMTTHPFGLSYYNALVGGLPGAEQLGLELTYWNDAVDRVLLDRLVREAAPDASAALAPTLYPGQGIASTTRAMGQRPVLLRDEDTALNAEWIVVSRRTAYWRPELRARLSQGRQVLARTRQGVWLSALWQLPPPAPTPRSAPTPSRSRP</sequence>
<dbReference type="EMBL" id="CP155447">
    <property type="protein sequence ID" value="XBH02984.1"/>
    <property type="molecule type" value="Genomic_DNA"/>
</dbReference>
<comment type="subcellular location">
    <subcellularLocation>
        <location evidence="1">Cell membrane</location>
        <topology evidence="1">Multi-pass membrane protein</topology>
    </subcellularLocation>
</comment>
<dbReference type="Pfam" id="PF13231">
    <property type="entry name" value="PMT_2"/>
    <property type="match status" value="1"/>
</dbReference>
<dbReference type="RefSeq" id="WP_406695725.1">
    <property type="nucleotide sequence ID" value="NZ_CP155447.1"/>
</dbReference>
<evidence type="ECO:0000256" key="2">
    <source>
        <dbReference type="ARBA" id="ARBA00022475"/>
    </source>
</evidence>
<dbReference type="InterPro" id="IPR050297">
    <property type="entry name" value="LipidA_mod_glycosyltrf_83"/>
</dbReference>
<organism evidence="10">
    <name type="scientific">Singulisphaera sp. Ch08</name>
    <dbReference type="NCBI Taxonomy" id="3120278"/>
    <lineage>
        <taxon>Bacteria</taxon>
        <taxon>Pseudomonadati</taxon>
        <taxon>Planctomycetota</taxon>
        <taxon>Planctomycetia</taxon>
        <taxon>Isosphaerales</taxon>
        <taxon>Isosphaeraceae</taxon>
        <taxon>Singulisphaera</taxon>
    </lineage>
</organism>
<dbReference type="GO" id="GO:0009103">
    <property type="term" value="P:lipopolysaccharide biosynthetic process"/>
    <property type="evidence" value="ECO:0007669"/>
    <property type="project" value="UniProtKB-ARBA"/>
</dbReference>